<dbReference type="Gene3D" id="2.160.20.10">
    <property type="entry name" value="Single-stranded right-handed beta-helix, Pectin lyase-like"/>
    <property type="match status" value="1"/>
</dbReference>
<evidence type="ECO:0000313" key="4">
    <source>
        <dbReference type="Proteomes" id="UP000704529"/>
    </source>
</evidence>
<organism evidence="2 4">
    <name type="scientific">Sphingomonas yabuuchiae</name>
    <dbReference type="NCBI Taxonomy" id="172044"/>
    <lineage>
        <taxon>Bacteria</taxon>
        <taxon>Pseudomonadati</taxon>
        <taxon>Pseudomonadota</taxon>
        <taxon>Alphaproteobacteria</taxon>
        <taxon>Sphingomonadales</taxon>
        <taxon>Sphingomonadaceae</taxon>
        <taxon>Sphingomonas</taxon>
    </lineage>
</organism>
<evidence type="ECO:0008006" key="5">
    <source>
        <dbReference type="Google" id="ProtNLM"/>
    </source>
</evidence>
<dbReference type="RefSeq" id="WP_184106952.1">
    <property type="nucleotide sequence ID" value="NZ_JACHNX010000035.1"/>
</dbReference>
<evidence type="ECO:0000313" key="1">
    <source>
        <dbReference type="EMBL" id="MBB4611578.1"/>
    </source>
</evidence>
<reference evidence="2" key="2">
    <citation type="submission" date="2021-01" db="EMBL/GenBank/DDBJ databases">
        <title>Genome Sequencing of Type Strains.</title>
        <authorList>
            <person name="Lemaire J.F."/>
            <person name="Inderbitzin P."/>
            <person name="Collins S.B."/>
            <person name="Wespe N."/>
            <person name="Knight-Connoni V."/>
        </authorList>
    </citation>
    <scope>NUCLEOTIDE SEQUENCE</scope>
    <source>
        <strain evidence="2">DSM 14562</strain>
    </source>
</reference>
<dbReference type="InterPro" id="IPR011050">
    <property type="entry name" value="Pectin_lyase_fold/virulence"/>
</dbReference>
<dbReference type="InterPro" id="IPR012334">
    <property type="entry name" value="Pectin_lyas_fold"/>
</dbReference>
<gene>
    <name evidence="1" type="ORF">GGQ89_003828</name>
    <name evidence="2" type="ORF">JYA60_01775</name>
</gene>
<dbReference type="AlphaFoldDB" id="A0AA41DDS6"/>
<keyword evidence="3" id="KW-1185">Reference proteome</keyword>
<protein>
    <recommendedName>
        <fullName evidence="5">Pectate lyase superfamily protein domain-containing protein</fullName>
    </recommendedName>
</protein>
<dbReference type="Proteomes" id="UP000704529">
    <property type="component" value="Unassembled WGS sequence"/>
</dbReference>
<evidence type="ECO:0000313" key="2">
    <source>
        <dbReference type="EMBL" id="MBN3556962.1"/>
    </source>
</evidence>
<dbReference type="EMBL" id="JACHNX010000035">
    <property type="protein sequence ID" value="MBB4611578.1"/>
    <property type="molecule type" value="Genomic_DNA"/>
</dbReference>
<dbReference type="SUPFAM" id="SSF51126">
    <property type="entry name" value="Pectin lyase-like"/>
    <property type="match status" value="1"/>
</dbReference>
<name>A0AA41DDS6_9SPHN</name>
<accession>A0AA41DDS6</accession>
<proteinExistence type="predicted"/>
<dbReference type="EMBL" id="JAFHKU010000093">
    <property type="protein sequence ID" value="MBN3556962.1"/>
    <property type="molecule type" value="Genomic_DNA"/>
</dbReference>
<dbReference type="Proteomes" id="UP000584663">
    <property type="component" value="Unassembled WGS sequence"/>
</dbReference>
<comment type="caution">
    <text evidence="2">The sequence shown here is derived from an EMBL/GenBank/DDBJ whole genome shotgun (WGS) entry which is preliminary data.</text>
</comment>
<sequence length="840" mass="89471">MAHTAYLPIIADRYGAVVRHIFVAGLDLTGIDMRAQVRLYGDVPGAPLVDLTTVTNGNAQGLRLVEVTSDGIGIPTSHVELVINESTMESLPYAGEIGDVTTLAWDWQVTIAGRKRRLAKGEFQITGDGVTGAESAPANRIAPFGLPQRPVADVWSSARMTFGEEQVTVQIDGADLVAPLAKKASDAAASAEADRTGAELAAATALAASRYFPSKAAGEAGSAVDQAFSTNDAGVLVSYRRTAGGSVEIARSLTPASMAASDGLSRVGFNQGSAFVQTRMALDKLRELGASVRDTAAKGDFDADDTDAVQEIIDHFGARGGRFHFPPGIFRTTRPLVVGLGLREQAIFGQGQRGVYPGQIDPNTYQGDLAVIVPMHTERAAITFSGQTGDSSVTFRDLAIATMTDGPRPQACFGWDTTDLQFLRNFRIFGVSINDFVSAFDTYQTSGDMKQVGLLWVRDCNIHRNEHIARSLNDTQWNGFSFCFNEAGQNGYNVGHGGIDISGHNVTILGNCLEGMRDPIKVRGAYRGIYIHANYLEACVGKALIDLQGARTYDIGTQAELALDFANLDHAVLLTNCGKGTSAIPYRPFGVHKMPPQINGNDGRLGDNVNNPSIGTANEGWWRCDSLDAANYGREPEAASISRARSPVSAREANPLGGGGALPVAEHISSGAGAISDERTLAGASGDWCVISWLFKRGLHTGDADQPYLSIDVNGDGSPGPMDYPISEWNTWWRAGEWCLLTAAVKLTAPMSSVRLTFFPFGVNPPAGRVTRYLRPIVYTTNAPDKIVPFIDQDFAQTVTASPAAGQWRAGDQLKNASPSSGATRFVCTADGAPGTWISA</sequence>
<evidence type="ECO:0000313" key="3">
    <source>
        <dbReference type="Proteomes" id="UP000584663"/>
    </source>
</evidence>
<reference evidence="1 3" key="1">
    <citation type="submission" date="2020-08" db="EMBL/GenBank/DDBJ databases">
        <title>Genomic Encyclopedia of Type Strains, Phase IV (KMG-IV): sequencing the most valuable type-strain genomes for metagenomic binning, comparative biology and taxonomic classification.</title>
        <authorList>
            <person name="Goeker M."/>
        </authorList>
    </citation>
    <scope>NUCLEOTIDE SEQUENCE [LARGE SCALE GENOMIC DNA]</scope>
    <source>
        <strain evidence="1 3">DSM 14562</strain>
    </source>
</reference>